<dbReference type="PANTHER" id="PTHR47289:SF2">
    <property type="entry name" value="TRANSCRIPTION FACTOR, PUTATIVE (DUF1664)-RELATED"/>
    <property type="match status" value="1"/>
</dbReference>
<feature type="domain" description="DUF1664" evidence="4">
    <location>
        <begin position="97"/>
        <end position="212"/>
    </location>
</feature>
<dbReference type="InterPro" id="IPR012458">
    <property type="entry name" value="DUF1664"/>
</dbReference>
<keyword evidence="2" id="KW-0472">Membrane</keyword>
<organism evidence="5 6">
    <name type="scientific">Saponaria officinalis</name>
    <name type="common">Common soapwort</name>
    <name type="synonym">Lychnis saponaria</name>
    <dbReference type="NCBI Taxonomy" id="3572"/>
    <lineage>
        <taxon>Eukaryota</taxon>
        <taxon>Viridiplantae</taxon>
        <taxon>Streptophyta</taxon>
        <taxon>Embryophyta</taxon>
        <taxon>Tracheophyta</taxon>
        <taxon>Spermatophyta</taxon>
        <taxon>Magnoliopsida</taxon>
        <taxon>eudicotyledons</taxon>
        <taxon>Gunneridae</taxon>
        <taxon>Pentapetalae</taxon>
        <taxon>Caryophyllales</taxon>
        <taxon>Caryophyllaceae</taxon>
        <taxon>Caryophylleae</taxon>
        <taxon>Saponaria</taxon>
    </lineage>
</organism>
<proteinExistence type="predicted"/>
<feature type="chain" id="PRO_5043867117" description="DUF1664 domain-containing protein" evidence="3">
    <location>
        <begin position="23"/>
        <end position="367"/>
    </location>
</feature>
<evidence type="ECO:0000256" key="1">
    <source>
        <dbReference type="SAM" id="MobiDB-lite"/>
    </source>
</evidence>
<feature type="transmembrane region" description="Helical" evidence="2">
    <location>
        <begin position="95"/>
        <end position="114"/>
    </location>
</feature>
<keyword evidence="6" id="KW-1185">Reference proteome</keyword>
<dbReference type="EMBL" id="JBDFQZ010000011">
    <property type="protein sequence ID" value="KAK9675368.1"/>
    <property type="molecule type" value="Genomic_DNA"/>
</dbReference>
<feature type="signal peptide" evidence="3">
    <location>
        <begin position="1"/>
        <end position="22"/>
    </location>
</feature>
<evidence type="ECO:0000313" key="6">
    <source>
        <dbReference type="Proteomes" id="UP001443914"/>
    </source>
</evidence>
<dbReference type="PANTHER" id="PTHR47289">
    <property type="entry name" value="TRANSCRIPTION FACTOR, PUTATIVE (DUF1664)-RELATED"/>
    <property type="match status" value="1"/>
</dbReference>
<name>A0AAW1HGC0_SAPOF</name>
<feature type="compositionally biased region" description="Polar residues" evidence="1">
    <location>
        <begin position="272"/>
        <end position="282"/>
    </location>
</feature>
<evidence type="ECO:0000256" key="2">
    <source>
        <dbReference type="SAM" id="Phobius"/>
    </source>
</evidence>
<reference evidence="5" key="1">
    <citation type="submission" date="2024-03" db="EMBL/GenBank/DDBJ databases">
        <title>WGS assembly of Saponaria officinalis var. Norfolk2.</title>
        <authorList>
            <person name="Jenkins J."/>
            <person name="Shu S."/>
            <person name="Grimwood J."/>
            <person name="Barry K."/>
            <person name="Goodstein D."/>
            <person name="Schmutz J."/>
            <person name="Leebens-Mack J."/>
            <person name="Osbourn A."/>
        </authorList>
    </citation>
    <scope>NUCLEOTIDE SEQUENCE [LARGE SCALE GENOMIC DNA]</scope>
    <source>
        <strain evidence="5">JIC</strain>
    </source>
</reference>
<keyword evidence="2" id="KW-0812">Transmembrane</keyword>
<accession>A0AAW1HGC0</accession>
<dbReference type="AlphaFoldDB" id="A0AAW1HGC0"/>
<keyword evidence="2" id="KW-1133">Transmembrane helix</keyword>
<evidence type="ECO:0000313" key="5">
    <source>
        <dbReference type="EMBL" id="KAK9675368.1"/>
    </source>
</evidence>
<gene>
    <name evidence="5" type="ORF">RND81_11G003400</name>
</gene>
<comment type="caution">
    <text evidence="5">The sequence shown here is derived from an EMBL/GenBank/DDBJ whole genome shotgun (WGS) entry which is preliminary data.</text>
</comment>
<dbReference type="Proteomes" id="UP001443914">
    <property type="component" value="Unassembled WGS sequence"/>
</dbReference>
<feature type="region of interest" description="Disordered" evidence="1">
    <location>
        <begin position="259"/>
        <end position="350"/>
    </location>
</feature>
<protein>
    <recommendedName>
        <fullName evidence="4">DUF1664 domain-containing protein</fullName>
    </recommendedName>
</protein>
<feature type="compositionally biased region" description="Low complexity" evidence="1">
    <location>
        <begin position="336"/>
        <end position="347"/>
    </location>
</feature>
<sequence length="367" mass="39240">MSLPFGKLTILIGAGVLGSILAKEGRIPGVSDVLSGALKIALKPITQTDSAPATSKPRNDALIAQVNSLRQELQLLASSRPVTIVTSSRAGGRRFGVIIVIVVLGYGCVWWKGWKLPDFMFATKRTLKDACNTVANELEEVFKSVEHTKKDVSSTLDDSSCKFNDIVACTATTKVEVGDVCERITEFSGDIQSFSNKIRILESDFDKIQSKQDITKEGIGKLMLHTLDSNNRINDLIQAPPSATRPALEHSRVAVSSRTVSLPASMPLDLPSPSTSNGSSEMSGHMRRATSTSGVKVGNKNTASNTTNTPQDSEAAENTSSPSVSNGNRTPEISEELPSPAPSSSQPVRSAGFLSRTISATLNFKFM</sequence>
<dbReference type="Pfam" id="PF07889">
    <property type="entry name" value="DUF1664"/>
    <property type="match status" value="1"/>
</dbReference>
<evidence type="ECO:0000259" key="4">
    <source>
        <dbReference type="Pfam" id="PF07889"/>
    </source>
</evidence>
<keyword evidence="3" id="KW-0732">Signal</keyword>
<evidence type="ECO:0000256" key="3">
    <source>
        <dbReference type="SAM" id="SignalP"/>
    </source>
</evidence>
<feature type="compositionally biased region" description="Polar residues" evidence="1">
    <location>
        <begin position="289"/>
        <end position="329"/>
    </location>
</feature>